<dbReference type="PANTHER" id="PTHR10953">
    <property type="entry name" value="UBIQUITIN-ACTIVATING ENZYME E1"/>
    <property type="match status" value="1"/>
</dbReference>
<dbReference type="InterPro" id="IPR035985">
    <property type="entry name" value="Ubiquitin-activating_enz"/>
</dbReference>
<gene>
    <name evidence="3" type="primary">moeZ</name>
    <name evidence="3" type="ORF">GCM10025866_21540</name>
</gene>
<reference evidence="4" key="1">
    <citation type="journal article" date="2019" name="Int. J. Syst. Evol. Microbiol.">
        <title>The Global Catalogue of Microorganisms (GCM) 10K type strain sequencing project: providing services to taxonomists for standard genome sequencing and annotation.</title>
        <authorList>
            <consortium name="The Broad Institute Genomics Platform"/>
            <consortium name="The Broad Institute Genome Sequencing Center for Infectious Disease"/>
            <person name="Wu L."/>
            <person name="Ma J."/>
        </authorList>
    </citation>
    <scope>NUCLEOTIDE SEQUENCE [LARGE SCALE GENOMIC DNA]</scope>
    <source>
        <strain evidence="4">NBRC 108725</strain>
    </source>
</reference>
<keyword evidence="3" id="KW-0808">Transferase</keyword>
<dbReference type="PANTHER" id="PTHR10953:SF102">
    <property type="entry name" value="ADENYLYLTRANSFERASE AND SULFURTRANSFERASE MOCS3"/>
    <property type="match status" value="1"/>
</dbReference>
<dbReference type="InterPro" id="IPR000594">
    <property type="entry name" value="ThiF_NAD_FAD-bd"/>
</dbReference>
<proteinExistence type="predicted"/>
<dbReference type="Pfam" id="PF00899">
    <property type="entry name" value="ThiF"/>
    <property type="match status" value="1"/>
</dbReference>
<dbReference type="CDD" id="cd00757">
    <property type="entry name" value="ThiF_MoeB_HesA_family"/>
    <property type="match status" value="1"/>
</dbReference>
<dbReference type="Pfam" id="PF00581">
    <property type="entry name" value="Rhodanese"/>
    <property type="match status" value="1"/>
</dbReference>
<feature type="compositionally biased region" description="Polar residues" evidence="1">
    <location>
        <begin position="248"/>
        <end position="259"/>
    </location>
</feature>
<accession>A0ABM8GDA3</accession>
<dbReference type="EMBL" id="AP027731">
    <property type="protein sequence ID" value="BDZ46245.1"/>
    <property type="molecule type" value="Genomic_DNA"/>
</dbReference>
<dbReference type="SMART" id="SM00450">
    <property type="entry name" value="RHOD"/>
    <property type="match status" value="1"/>
</dbReference>
<dbReference type="RefSeq" id="WP_286276343.1">
    <property type="nucleotide sequence ID" value="NZ_AP027731.1"/>
</dbReference>
<feature type="region of interest" description="Disordered" evidence="1">
    <location>
        <begin position="235"/>
        <end position="266"/>
    </location>
</feature>
<evidence type="ECO:0000259" key="2">
    <source>
        <dbReference type="PROSITE" id="PS50206"/>
    </source>
</evidence>
<name>A0ABM8GDA3_9MICO</name>
<feature type="domain" description="Rhodanese" evidence="2">
    <location>
        <begin position="281"/>
        <end position="368"/>
    </location>
</feature>
<dbReference type="InterPro" id="IPR036873">
    <property type="entry name" value="Rhodanese-like_dom_sf"/>
</dbReference>
<sequence length="370" mass="38542">MTSVPDALRFVRQTTLPGFGAAGQQRLSEARVLVIGAGGLGSAVLPILAAAGVGGIGVVDDDLVEATNLHRQTLHTAADIGRLKVDSANDRLVPLATGTVTLHPVRLTEGNAPTLARAYDLILDGSDNFETRYLANDTARSLGIPLVWGAVSQYGGQVGVVLAAEGPDYRDLFPVPPDPDSILTCADGGVLPSVCGVVGALMATEALKLLSGLGEPLSGRVTSYDALTGRFREVGFGPDPDRVPASAAPTSEPVSSATPAGSAADEPDAISARELDALLDEGDPVQLVDVREPWEASIVALPGSRLLPLRSLDQTLGDLDPDVPVVAYCHHGVRSERALQVLRSAGLKVRHLEGGIDAWSRTVDPTLPRY</sequence>
<keyword evidence="4" id="KW-1185">Reference proteome</keyword>
<dbReference type="InterPro" id="IPR045886">
    <property type="entry name" value="ThiF/MoeB/HesA"/>
</dbReference>
<evidence type="ECO:0000256" key="1">
    <source>
        <dbReference type="SAM" id="MobiDB-lite"/>
    </source>
</evidence>
<keyword evidence="3" id="KW-0548">Nucleotidyltransferase</keyword>
<dbReference type="PROSITE" id="PS50206">
    <property type="entry name" value="RHODANESE_3"/>
    <property type="match status" value="1"/>
</dbReference>
<dbReference type="SUPFAM" id="SSF69572">
    <property type="entry name" value="Activating enzymes of the ubiquitin-like proteins"/>
    <property type="match status" value="1"/>
</dbReference>
<evidence type="ECO:0000313" key="4">
    <source>
        <dbReference type="Proteomes" id="UP001321498"/>
    </source>
</evidence>
<protein>
    <submittedName>
        <fullName evidence="3">Adenylyltransferase/sulfurtransferase MoeZ</fullName>
    </submittedName>
</protein>
<dbReference type="Gene3D" id="3.40.50.720">
    <property type="entry name" value="NAD(P)-binding Rossmann-like Domain"/>
    <property type="match status" value="1"/>
</dbReference>
<dbReference type="GO" id="GO:0016779">
    <property type="term" value="F:nucleotidyltransferase activity"/>
    <property type="evidence" value="ECO:0007669"/>
    <property type="project" value="UniProtKB-KW"/>
</dbReference>
<dbReference type="Proteomes" id="UP001321498">
    <property type="component" value="Chromosome"/>
</dbReference>
<dbReference type="InterPro" id="IPR001763">
    <property type="entry name" value="Rhodanese-like_dom"/>
</dbReference>
<organism evidence="3 4">
    <name type="scientific">Naasia aerilata</name>
    <dbReference type="NCBI Taxonomy" id="1162966"/>
    <lineage>
        <taxon>Bacteria</taxon>
        <taxon>Bacillati</taxon>
        <taxon>Actinomycetota</taxon>
        <taxon>Actinomycetes</taxon>
        <taxon>Micrococcales</taxon>
        <taxon>Microbacteriaceae</taxon>
        <taxon>Naasia</taxon>
    </lineage>
</organism>
<dbReference type="Gene3D" id="3.40.250.10">
    <property type="entry name" value="Rhodanese-like domain"/>
    <property type="match status" value="1"/>
</dbReference>
<evidence type="ECO:0000313" key="3">
    <source>
        <dbReference type="EMBL" id="BDZ46245.1"/>
    </source>
</evidence>